<sequence length="148" mass="15770">MTRNFALGGLLRLRRLEEDQAAGGLAAANAGTRESAAREAAARSVLSESTATPGSLGALQGVAAARASSRSMVAELAAVTAERRRRAEEAQQEYSAARKNTLSLEKLAFRHAETEAQLELQAEQIVLDELAGTAWQRGVSHLAEERGR</sequence>
<dbReference type="AlphaFoldDB" id="A0A4Q8ALU9"/>
<dbReference type="RefSeq" id="WP_130505880.1">
    <property type="nucleotide sequence ID" value="NZ_SHLC01000001.1"/>
</dbReference>
<dbReference type="Proteomes" id="UP000291483">
    <property type="component" value="Unassembled WGS sequence"/>
</dbReference>
<evidence type="ECO:0000313" key="3">
    <source>
        <dbReference type="Proteomes" id="UP000291483"/>
    </source>
</evidence>
<comment type="caution">
    <text evidence="2">The sequence shown here is derived from an EMBL/GenBank/DDBJ whole genome shotgun (WGS) entry which is preliminary data.</text>
</comment>
<evidence type="ECO:0000256" key="1">
    <source>
        <dbReference type="SAM" id="Coils"/>
    </source>
</evidence>
<keyword evidence="2" id="KW-0966">Cell projection</keyword>
<feature type="coiled-coil region" evidence="1">
    <location>
        <begin position="80"/>
        <end position="107"/>
    </location>
</feature>
<proteinExistence type="predicted"/>
<reference evidence="2 3" key="1">
    <citation type="submission" date="2019-02" db="EMBL/GenBank/DDBJ databases">
        <title>Sequencing the genomes of 1000 actinobacteria strains.</title>
        <authorList>
            <person name="Klenk H.-P."/>
        </authorList>
    </citation>
    <scope>NUCLEOTIDE SEQUENCE [LARGE SCALE GENOMIC DNA]</scope>
    <source>
        <strain evidence="2 3">DSM 18319</strain>
    </source>
</reference>
<keyword evidence="2" id="KW-0969">Cilium</keyword>
<keyword evidence="3" id="KW-1185">Reference proteome</keyword>
<keyword evidence="1" id="KW-0175">Coiled coil</keyword>
<accession>A0A4Q8ALU9</accession>
<keyword evidence="2" id="KW-0282">Flagellum</keyword>
<gene>
    <name evidence="2" type="ORF">EV379_1871</name>
</gene>
<protein>
    <submittedName>
        <fullName evidence="2">Flagellar FliJ protein</fullName>
    </submittedName>
</protein>
<dbReference type="Gene3D" id="1.10.287.1700">
    <property type="match status" value="1"/>
</dbReference>
<evidence type="ECO:0000313" key="2">
    <source>
        <dbReference type="EMBL" id="RZU65537.1"/>
    </source>
</evidence>
<dbReference type="InterPro" id="IPR053716">
    <property type="entry name" value="Flag_assembly_chemotaxis_eff"/>
</dbReference>
<organism evidence="2 3">
    <name type="scientific">Microterricola gilva</name>
    <dbReference type="NCBI Taxonomy" id="393267"/>
    <lineage>
        <taxon>Bacteria</taxon>
        <taxon>Bacillati</taxon>
        <taxon>Actinomycetota</taxon>
        <taxon>Actinomycetes</taxon>
        <taxon>Micrococcales</taxon>
        <taxon>Microbacteriaceae</taxon>
        <taxon>Microterricola</taxon>
    </lineage>
</organism>
<name>A0A4Q8ALU9_9MICO</name>
<dbReference type="EMBL" id="SHLC01000001">
    <property type="protein sequence ID" value="RZU65537.1"/>
    <property type="molecule type" value="Genomic_DNA"/>
</dbReference>